<evidence type="ECO:0000313" key="1">
    <source>
        <dbReference type="EMBL" id="CAH1644899.1"/>
    </source>
</evidence>
<evidence type="ECO:0000313" key="2">
    <source>
        <dbReference type="Proteomes" id="UP001153321"/>
    </source>
</evidence>
<keyword evidence="2" id="KW-1185">Reference proteome</keyword>
<gene>
    <name evidence="1" type="ORF">SPLIT_LOCUS10252</name>
</gene>
<organism evidence="1 2">
    <name type="scientific">Spodoptera littoralis</name>
    <name type="common">Egyptian cotton leafworm</name>
    <dbReference type="NCBI Taxonomy" id="7109"/>
    <lineage>
        <taxon>Eukaryota</taxon>
        <taxon>Metazoa</taxon>
        <taxon>Ecdysozoa</taxon>
        <taxon>Arthropoda</taxon>
        <taxon>Hexapoda</taxon>
        <taxon>Insecta</taxon>
        <taxon>Pterygota</taxon>
        <taxon>Neoptera</taxon>
        <taxon>Endopterygota</taxon>
        <taxon>Lepidoptera</taxon>
        <taxon>Glossata</taxon>
        <taxon>Ditrysia</taxon>
        <taxon>Noctuoidea</taxon>
        <taxon>Noctuidae</taxon>
        <taxon>Amphipyrinae</taxon>
        <taxon>Spodoptera</taxon>
    </lineage>
</organism>
<name>A0A9P0N808_SPOLI</name>
<accession>A0A9P0N808</accession>
<dbReference type="Proteomes" id="UP001153321">
    <property type="component" value="Chromosome 5"/>
</dbReference>
<dbReference type="AlphaFoldDB" id="A0A9P0N808"/>
<reference evidence="1" key="1">
    <citation type="submission" date="2022-02" db="EMBL/GenBank/DDBJ databases">
        <authorList>
            <person name="King R."/>
        </authorList>
    </citation>
    <scope>NUCLEOTIDE SEQUENCE</scope>
</reference>
<protein>
    <submittedName>
        <fullName evidence="1">Uncharacterized protein</fullName>
    </submittedName>
</protein>
<sequence>MSPYKRLNNKLCISSRSAENQNAEKNVDSFQDNEWSSAIHCPWEIINWLTRHKSKHPQLKVQRLCKVIILLLPTTFVSTALRINLKPFSLRSGLLQDIIFKSREHFS</sequence>
<proteinExistence type="predicted"/>
<dbReference type="EMBL" id="LR824536">
    <property type="protein sequence ID" value="CAH1644899.1"/>
    <property type="molecule type" value="Genomic_DNA"/>
</dbReference>